<feature type="transmembrane region" description="Helical" evidence="6">
    <location>
        <begin position="184"/>
        <end position="204"/>
    </location>
</feature>
<feature type="transmembrane region" description="Helical" evidence="6">
    <location>
        <begin position="49"/>
        <end position="71"/>
    </location>
</feature>
<proteinExistence type="predicted"/>
<feature type="transmembrane region" description="Helical" evidence="6">
    <location>
        <begin position="253"/>
        <end position="271"/>
    </location>
</feature>
<dbReference type="Gene3D" id="1.20.1740.10">
    <property type="entry name" value="Amino acid/polyamine transporter I"/>
    <property type="match status" value="1"/>
</dbReference>
<dbReference type="PANTHER" id="PTHR43243:SF4">
    <property type="entry name" value="CATIONIC AMINO ACID TRANSPORTER 4"/>
    <property type="match status" value="1"/>
</dbReference>
<dbReference type="AlphaFoldDB" id="A0A1Y1WW03"/>
<organism evidence="7 8">
    <name type="scientific">Basidiobolus meristosporus CBS 931.73</name>
    <dbReference type="NCBI Taxonomy" id="1314790"/>
    <lineage>
        <taxon>Eukaryota</taxon>
        <taxon>Fungi</taxon>
        <taxon>Fungi incertae sedis</taxon>
        <taxon>Zoopagomycota</taxon>
        <taxon>Entomophthoromycotina</taxon>
        <taxon>Basidiobolomycetes</taxon>
        <taxon>Basidiobolales</taxon>
        <taxon>Basidiobolaceae</taxon>
        <taxon>Basidiobolus</taxon>
    </lineage>
</organism>
<dbReference type="OrthoDB" id="5982228at2759"/>
<name>A0A1Y1WW03_9FUNG</name>
<accession>A0A1Y1WW03</accession>
<dbReference type="Pfam" id="PF13520">
    <property type="entry name" value="AA_permease_2"/>
    <property type="match status" value="1"/>
</dbReference>
<reference evidence="7 8" key="1">
    <citation type="submission" date="2016-07" db="EMBL/GenBank/DDBJ databases">
        <title>Pervasive Adenine N6-methylation of Active Genes in Fungi.</title>
        <authorList>
            <consortium name="DOE Joint Genome Institute"/>
            <person name="Mondo S.J."/>
            <person name="Dannebaum R.O."/>
            <person name="Kuo R.C."/>
            <person name="Labutti K."/>
            <person name="Haridas S."/>
            <person name="Kuo A."/>
            <person name="Salamov A."/>
            <person name="Ahrendt S.R."/>
            <person name="Lipzen A."/>
            <person name="Sullivan W."/>
            <person name="Andreopoulos W.B."/>
            <person name="Clum A."/>
            <person name="Lindquist E."/>
            <person name="Daum C."/>
            <person name="Ramamoorthy G.K."/>
            <person name="Gryganskyi A."/>
            <person name="Culley D."/>
            <person name="Magnuson J.K."/>
            <person name="James T.Y."/>
            <person name="O'Malley M.A."/>
            <person name="Stajich J.E."/>
            <person name="Spatafora J.W."/>
            <person name="Visel A."/>
            <person name="Grigoriev I.V."/>
        </authorList>
    </citation>
    <scope>NUCLEOTIDE SEQUENCE [LARGE SCALE GENOMIC DNA]</scope>
    <source>
        <strain evidence="7 8">CBS 931.73</strain>
    </source>
</reference>
<dbReference type="EMBL" id="MCFE01000868">
    <property type="protein sequence ID" value="ORX77575.1"/>
    <property type="molecule type" value="Genomic_DNA"/>
</dbReference>
<keyword evidence="3 6" id="KW-0812">Transmembrane</keyword>
<keyword evidence="2" id="KW-0813">Transport</keyword>
<evidence type="ECO:0000313" key="8">
    <source>
        <dbReference type="Proteomes" id="UP000193498"/>
    </source>
</evidence>
<feature type="transmembrane region" description="Helical" evidence="6">
    <location>
        <begin position="292"/>
        <end position="316"/>
    </location>
</feature>
<feature type="transmembrane region" description="Helical" evidence="6">
    <location>
        <begin position="413"/>
        <end position="434"/>
    </location>
</feature>
<evidence type="ECO:0000256" key="2">
    <source>
        <dbReference type="ARBA" id="ARBA00022448"/>
    </source>
</evidence>
<protein>
    <submittedName>
        <fullName evidence="7">Amino acid/polyamine/organocation transporter, APC superfamily</fullName>
    </submittedName>
</protein>
<dbReference type="PIRSF" id="PIRSF006060">
    <property type="entry name" value="AA_transporter"/>
    <property type="match status" value="1"/>
</dbReference>
<feature type="transmembrane region" description="Helical" evidence="6">
    <location>
        <begin position="446"/>
        <end position="465"/>
    </location>
</feature>
<feature type="transmembrane region" description="Helical" evidence="6">
    <location>
        <begin position="471"/>
        <end position="489"/>
    </location>
</feature>
<dbReference type="PANTHER" id="PTHR43243">
    <property type="entry name" value="INNER MEMBRANE TRANSPORTER YGJI-RELATED"/>
    <property type="match status" value="1"/>
</dbReference>
<gene>
    <name evidence="7" type="ORF">K493DRAFT_327312</name>
</gene>
<dbReference type="InParanoid" id="A0A1Y1WW03"/>
<evidence type="ECO:0000256" key="3">
    <source>
        <dbReference type="ARBA" id="ARBA00022692"/>
    </source>
</evidence>
<evidence type="ECO:0000256" key="1">
    <source>
        <dbReference type="ARBA" id="ARBA00004141"/>
    </source>
</evidence>
<dbReference type="InterPro" id="IPR002293">
    <property type="entry name" value="AA/rel_permease1"/>
</dbReference>
<comment type="subcellular location">
    <subcellularLocation>
        <location evidence="1">Membrane</location>
        <topology evidence="1">Multi-pass membrane protein</topology>
    </subcellularLocation>
</comment>
<keyword evidence="5 6" id="KW-0472">Membrane</keyword>
<feature type="transmembrane region" description="Helical" evidence="6">
    <location>
        <begin position="211"/>
        <end position="233"/>
    </location>
</feature>
<dbReference type="STRING" id="1314790.A0A1Y1WW03"/>
<feature type="transmembrane region" description="Helical" evidence="6">
    <location>
        <begin position="77"/>
        <end position="97"/>
    </location>
</feature>
<keyword evidence="8" id="KW-1185">Reference proteome</keyword>
<dbReference type="Proteomes" id="UP000193498">
    <property type="component" value="Unassembled WGS sequence"/>
</dbReference>
<dbReference type="GO" id="GO:0005886">
    <property type="term" value="C:plasma membrane"/>
    <property type="evidence" value="ECO:0007669"/>
    <property type="project" value="TreeGrafter"/>
</dbReference>
<evidence type="ECO:0000256" key="6">
    <source>
        <dbReference type="SAM" id="Phobius"/>
    </source>
</evidence>
<evidence type="ECO:0000256" key="5">
    <source>
        <dbReference type="ARBA" id="ARBA00023136"/>
    </source>
</evidence>
<keyword evidence="4 6" id="KW-1133">Transmembrane helix</keyword>
<evidence type="ECO:0000313" key="7">
    <source>
        <dbReference type="EMBL" id="ORX77575.1"/>
    </source>
</evidence>
<feature type="transmembrane region" description="Helical" evidence="6">
    <location>
        <begin position="388"/>
        <end position="407"/>
    </location>
</feature>
<comment type="caution">
    <text evidence="7">The sequence shown here is derived from an EMBL/GenBank/DDBJ whole genome shotgun (WGS) entry which is preliminary data.</text>
</comment>
<sequence>MSSDQKAEVAQYVDGKSWWRKLFTLKNVDNLRSRAESSEMSRSLSAFDLTAIGVGAIIGTGIFVLTGTAAAQNAGPAVVLSFAVAGVAAGTAAMAYSEMACMIPVSGSAYTYSYATMGELVGWIIGWDLILEYLVGAATVSVGWSGYFVKFCESAFNWQLDKRWVDSPVIFDAKTNSFEVTGNYINLPASVVSLVVTGLLCFGIRESARANAVMVCIKTLVILLFIFACIKYVEPSNYTPFVPENEGSFSKYGATGVLAGATRVFFSYIGFDAVSTAAQEAKNPQRDLPIGICSSLILCTILYVAVCVVMTGVVPFRELNSSAPINVVIGYTGMRWLGIIVSLGILFGLTSVMLVLLIAQPRIFYSMALDGLFPKFAAKLHPKYKTPWSTTLISGLFCAVAGGVLPVDVLGEMTSVGTLFAFALVNIGVTILRVKRPDLPRKFKVPLGPYLFPGLGAIMSVGLIATASAHTLLRLFVWMGLGVLIYFCYGRTHSVINNPHRAAEFHDIEKVDI</sequence>
<feature type="transmembrane region" description="Helical" evidence="6">
    <location>
        <begin position="336"/>
        <end position="359"/>
    </location>
</feature>
<evidence type="ECO:0000256" key="4">
    <source>
        <dbReference type="ARBA" id="ARBA00022989"/>
    </source>
</evidence>
<dbReference type="GO" id="GO:0015171">
    <property type="term" value="F:amino acid transmembrane transporter activity"/>
    <property type="evidence" value="ECO:0007669"/>
    <property type="project" value="TreeGrafter"/>
</dbReference>